<feature type="transmembrane region" description="Helical" evidence="33">
    <location>
        <begin position="205"/>
        <end position="224"/>
    </location>
</feature>
<feature type="transmembrane region" description="Helical" evidence="33">
    <location>
        <begin position="564"/>
        <end position="581"/>
    </location>
</feature>
<evidence type="ECO:0000256" key="12">
    <source>
        <dbReference type="ARBA" id="ARBA00022837"/>
    </source>
</evidence>
<feature type="compositionally biased region" description="Pro residues" evidence="32">
    <location>
        <begin position="24"/>
        <end position="36"/>
    </location>
</feature>
<evidence type="ECO:0000256" key="32">
    <source>
        <dbReference type="SAM" id="MobiDB-lite"/>
    </source>
</evidence>
<evidence type="ECO:0000256" key="29">
    <source>
        <dbReference type="PIRSR" id="PIRSR602077-1"/>
    </source>
</evidence>
<feature type="transmembrane region" description="Helical" evidence="33">
    <location>
        <begin position="693"/>
        <end position="712"/>
    </location>
</feature>
<feature type="compositionally biased region" description="Low complexity" evidence="32">
    <location>
        <begin position="2161"/>
        <end position="2171"/>
    </location>
</feature>
<feature type="transmembrane region" description="Helical" evidence="33">
    <location>
        <begin position="1176"/>
        <end position="1205"/>
    </location>
</feature>
<keyword evidence="18 33" id="KW-0472">Membrane</keyword>
<feature type="transmembrane region" description="Helical" evidence="33">
    <location>
        <begin position="1137"/>
        <end position="1156"/>
    </location>
</feature>
<evidence type="ECO:0000256" key="17">
    <source>
        <dbReference type="ARBA" id="ARBA00023065"/>
    </source>
</evidence>
<dbReference type="FunFam" id="1.10.287.70:FF:000021">
    <property type="entry name" value="Voltage-dependent L-type calcium channel subunit alpha"/>
    <property type="match status" value="1"/>
</dbReference>
<feature type="transmembrane region" description="Helical" evidence="33">
    <location>
        <begin position="308"/>
        <end position="331"/>
    </location>
</feature>
<keyword evidence="5" id="KW-1003">Cell membrane</keyword>
<evidence type="ECO:0000256" key="14">
    <source>
        <dbReference type="ARBA" id="ARBA00022882"/>
    </source>
</evidence>
<evidence type="ECO:0000256" key="24">
    <source>
        <dbReference type="ARBA" id="ARBA00024012"/>
    </source>
</evidence>
<feature type="transmembrane region" description="Helical" evidence="33">
    <location>
        <begin position="236"/>
        <end position="252"/>
    </location>
</feature>
<feature type="region of interest" description="Disordered" evidence="32">
    <location>
        <begin position="1345"/>
        <end position="1368"/>
    </location>
</feature>
<dbReference type="InterPro" id="IPR014873">
    <property type="entry name" value="VDCC_a1su_IQ"/>
</dbReference>
<dbReference type="FunFam" id="1.20.120.350:FF:000001">
    <property type="entry name" value="Voltage-dependent L-type calcium channel subunit alpha"/>
    <property type="match status" value="1"/>
</dbReference>
<dbReference type="GO" id="GO:0098839">
    <property type="term" value="C:postsynaptic density membrane"/>
    <property type="evidence" value="ECO:0007669"/>
    <property type="project" value="UniProtKB-SubCell"/>
</dbReference>
<proteinExistence type="inferred from homology"/>
<feature type="compositionally biased region" description="Low complexity" evidence="32">
    <location>
        <begin position="1345"/>
        <end position="1359"/>
    </location>
</feature>
<comment type="function">
    <text evidence="31">Voltage-sensitive calcium channels (VSCC) mediate the entry of calcium ions into excitable cells and are also involved in a variety of calcium-dependent processes, including muscle contraction, hormone or neurotransmitter release, gene expression, cell motility, cell division and cell death.</text>
</comment>
<feature type="compositionally biased region" description="Polar residues" evidence="32">
    <location>
        <begin position="505"/>
        <end position="517"/>
    </location>
</feature>
<feature type="transmembrane region" description="Helical" evidence="33">
    <location>
        <begin position="1289"/>
        <end position="1309"/>
    </location>
</feature>
<evidence type="ECO:0000256" key="27">
    <source>
        <dbReference type="ARBA" id="ARBA00036634"/>
    </source>
</evidence>
<evidence type="ECO:0000256" key="9">
    <source>
        <dbReference type="ARBA" id="ARBA00022692"/>
    </source>
</evidence>
<evidence type="ECO:0000256" key="1">
    <source>
        <dbReference type="ARBA" id="ARBA00004279"/>
    </source>
</evidence>
<keyword evidence="6" id="KW-0597">Phosphoprotein</keyword>
<dbReference type="EMBL" id="OY660867">
    <property type="protein sequence ID" value="CAJ1054871.1"/>
    <property type="molecule type" value="Genomic_DNA"/>
</dbReference>
<dbReference type="GO" id="GO:0005516">
    <property type="term" value="F:calmodulin binding"/>
    <property type="evidence" value="ECO:0007669"/>
    <property type="project" value="UniProtKB-KW"/>
</dbReference>
<keyword evidence="10 29" id="KW-0479">Metal-binding</keyword>
<evidence type="ECO:0000256" key="33">
    <source>
        <dbReference type="SAM" id="Phobius"/>
    </source>
</evidence>
<feature type="compositionally biased region" description="Acidic residues" evidence="32">
    <location>
        <begin position="487"/>
        <end position="496"/>
    </location>
</feature>
<comment type="catalytic activity">
    <reaction evidence="27">
        <text>Ca(2+)(in) = Ca(2+)(out)</text>
        <dbReference type="Rhea" id="RHEA:29671"/>
        <dbReference type="ChEBI" id="CHEBI:29108"/>
    </reaction>
</comment>
<keyword evidence="19" id="KW-1015">Disulfide bond</keyword>
<feature type="transmembrane region" description="Helical" evidence="33">
    <location>
        <begin position="1414"/>
        <end position="1432"/>
    </location>
</feature>
<dbReference type="GO" id="GO:0046872">
    <property type="term" value="F:metal ion binding"/>
    <property type="evidence" value="ECO:0007669"/>
    <property type="project" value="UniProtKB-KW"/>
</dbReference>
<dbReference type="PANTHER" id="PTHR45628:SF10">
    <property type="entry name" value="VOLTAGE-DEPENDENT L-TYPE CALCIUM CHANNEL SUBUNIT ALPHA-1C"/>
    <property type="match status" value="1"/>
</dbReference>
<feature type="glycosylation site" description="N-linked (GlcNAc...) asparagine" evidence="30">
    <location>
        <position position="367"/>
    </location>
</feature>
<dbReference type="FunFam" id="1.20.120.350:FF:000006">
    <property type="entry name" value="Voltage-dependent L-type calcium channel subunit alpha"/>
    <property type="match status" value="1"/>
</dbReference>
<dbReference type="Pfam" id="PF16885">
    <property type="entry name" value="CAC1F_C"/>
    <property type="match status" value="2"/>
</dbReference>
<accession>A0AAV1F287</accession>
<dbReference type="GO" id="GO:0023052">
    <property type="term" value="P:signaling"/>
    <property type="evidence" value="ECO:0007669"/>
    <property type="project" value="UniProtKB-ARBA"/>
</dbReference>
<evidence type="ECO:0000256" key="28">
    <source>
        <dbReference type="ARBA" id="ARBA00045450"/>
    </source>
</evidence>
<dbReference type="GO" id="GO:0043204">
    <property type="term" value="C:perikaryon"/>
    <property type="evidence" value="ECO:0007669"/>
    <property type="project" value="UniProtKB-SubCell"/>
</dbReference>
<feature type="region of interest" description="Disordered" evidence="32">
    <location>
        <begin position="801"/>
        <end position="838"/>
    </location>
</feature>
<feature type="transmembrane region" description="Helical" evidence="33">
    <location>
        <begin position="763"/>
        <end position="790"/>
    </location>
</feature>
<dbReference type="InterPro" id="IPR031649">
    <property type="entry name" value="GPHH_dom"/>
</dbReference>
<feature type="transmembrane region" description="Helical" evidence="33">
    <location>
        <begin position="1256"/>
        <end position="1277"/>
    </location>
</feature>
<evidence type="ECO:0000313" key="36">
    <source>
        <dbReference type="Proteomes" id="UP001178508"/>
    </source>
</evidence>
<evidence type="ECO:0000256" key="26">
    <source>
        <dbReference type="ARBA" id="ARBA00034112"/>
    </source>
</evidence>
<evidence type="ECO:0000256" key="21">
    <source>
        <dbReference type="ARBA" id="ARBA00023257"/>
    </source>
</evidence>
<comment type="similarity">
    <text evidence="25">Belongs to the calcium channel alpha-1 subunit (TC 1.A.1.11) family. CACNA1C subfamily.</text>
</comment>
<dbReference type="FunFam" id="1.10.238.10:FF:000063">
    <property type="entry name" value="Voltage-dependent N-type calcium channel subunit alpha"/>
    <property type="match status" value="1"/>
</dbReference>
<dbReference type="Pfam" id="PF16905">
    <property type="entry name" value="GPHH"/>
    <property type="match status" value="1"/>
</dbReference>
<dbReference type="FunFam" id="1.10.287.70:FF:000009">
    <property type="entry name" value="Voltage-dependent L-type calcium channel subunit alpha"/>
    <property type="match status" value="1"/>
</dbReference>
<feature type="binding site" evidence="29">
    <location>
        <position position="1151"/>
    </location>
    <ligand>
        <name>Ca(2+)</name>
        <dbReference type="ChEBI" id="CHEBI:29108"/>
    </ligand>
</feature>
<dbReference type="GO" id="GO:0008331">
    <property type="term" value="F:high voltage-gated calcium channel activity"/>
    <property type="evidence" value="ECO:0007669"/>
    <property type="project" value="TreeGrafter"/>
</dbReference>
<evidence type="ECO:0000256" key="19">
    <source>
        <dbReference type="ARBA" id="ARBA00023157"/>
    </source>
</evidence>
<feature type="region of interest" description="Disordered" evidence="32">
    <location>
        <begin position="487"/>
        <end position="520"/>
    </location>
</feature>
<dbReference type="InterPro" id="IPR005446">
    <property type="entry name" value="VDCC_L_a1su"/>
</dbReference>
<keyword evidence="23" id="KW-0407">Ion channel</keyword>
<feature type="region of interest" description="Disordered" evidence="32">
    <location>
        <begin position="95"/>
        <end position="137"/>
    </location>
</feature>
<evidence type="ECO:0000313" key="35">
    <source>
        <dbReference type="EMBL" id="CAJ1054871.1"/>
    </source>
</evidence>
<protein>
    <recommendedName>
        <fullName evidence="31">Voltage-dependent L-type calcium channel subunit alpha</fullName>
    </recommendedName>
</protein>
<evidence type="ECO:0000256" key="18">
    <source>
        <dbReference type="ARBA" id="ARBA00023136"/>
    </source>
</evidence>
<evidence type="ECO:0000256" key="8">
    <source>
        <dbReference type="ARBA" id="ARBA00022673"/>
    </source>
</evidence>
<dbReference type="InterPro" id="IPR002077">
    <property type="entry name" value="VDCCAlpha1"/>
</dbReference>
<dbReference type="PANTHER" id="PTHR45628">
    <property type="entry name" value="VOLTAGE-DEPENDENT CALCIUM CHANNEL TYPE A SUBUNIT ALPHA-1"/>
    <property type="match status" value="1"/>
</dbReference>
<dbReference type="SMART" id="SM01062">
    <property type="entry name" value="Ca_chan_IQ"/>
    <property type="match status" value="1"/>
</dbReference>
<name>A0AAV1F287_XYRNO</name>
<dbReference type="FunFam" id="1.20.120.350:FF:000010">
    <property type="entry name" value="Voltage-dependent L-type calcium channel subunit alpha"/>
    <property type="match status" value="1"/>
</dbReference>
<feature type="region of interest" description="Disordered" evidence="32">
    <location>
        <begin position="2161"/>
        <end position="2277"/>
    </location>
</feature>
<keyword evidence="13" id="KW-0112">Calmodulin-binding</keyword>
<dbReference type="Gene3D" id="6.10.250.2500">
    <property type="match status" value="1"/>
</dbReference>
<evidence type="ECO:0000256" key="20">
    <source>
        <dbReference type="ARBA" id="ARBA00023180"/>
    </source>
</evidence>
<evidence type="ECO:0000256" key="7">
    <source>
        <dbReference type="ARBA" id="ARBA00022568"/>
    </source>
</evidence>
<evidence type="ECO:0000256" key="15">
    <source>
        <dbReference type="ARBA" id="ARBA00022989"/>
    </source>
</evidence>
<evidence type="ECO:0000256" key="6">
    <source>
        <dbReference type="ARBA" id="ARBA00022553"/>
    </source>
</evidence>
<dbReference type="InterPro" id="IPR005451">
    <property type="entry name" value="VDCC_L_a1csu"/>
</dbReference>
<feature type="compositionally biased region" description="Pro residues" evidence="32">
    <location>
        <begin position="2072"/>
        <end position="2085"/>
    </location>
</feature>
<keyword evidence="4" id="KW-0813">Transport</keyword>
<feature type="region of interest" description="Disordered" evidence="32">
    <location>
        <begin position="2060"/>
        <end position="2092"/>
    </location>
</feature>
<feature type="transmembrane region" description="Helical" evidence="33">
    <location>
        <begin position="168"/>
        <end position="185"/>
    </location>
</feature>
<evidence type="ECO:0000256" key="23">
    <source>
        <dbReference type="ARBA" id="ARBA00023303"/>
    </source>
</evidence>
<keyword evidence="17" id="KW-0406">Ion transport</keyword>
<dbReference type="Pfam" id="PF00520">
    <property type="entry name" value="Ion_trans"/>
    <property type="match status" value="4"/>
</dbReference>
<dbReference type="Gene3D" id="1.20.120.350">
    <property type="entry name" value="Voltage-gated potassium channels. Chain C"/>
    <property type="match status" value="4"/>
</dbReference>
<dbReference type="InterPro" id="IPR027359">
    <property type="entry name" value="Volt_channel_dom_sf"/>
</dbReference>
<dbReference type="Gene3D" id="6.10.250.2180">
    <property type="match status" value="1"/>
</dbReference>
<keyword evidence="11" id="KW-0677">Repeat</keyword>
<feature type="compositionally biased region" description="Gly residues" evidence="32">
    <location>
        <begin position="51"/>
        <end position="61"/>
    </location>
</feature>
<evidence type="ECO:0000256" key="13">
    <source>
        <dbReference type="ARBA" id="ARBA00022860"/>
    </source>
</evidence>
<feature type="binding site" evidence="29">
    <location>
        <position position="402"/>
    </location>
    <ligand>
        <name>Ca(2+)</name>
        <dbReference type="ChEBI" id="CHEBI:29108"/>
    </ligand>
</feature>
<dbReference type="GO" id="GO:0007154">
    <property type="term" value="P:cell communication"/>
    <property type="evidence" value="ECO:0007669"/>
    <property type="project" value="UniProtKB-ARBA"/>
</dbReference>
<keyword evidence="14 31" id="KW-0851">Voltage-gated channel</keyword>
<keyword evidence="8 31" id="KW-0107">Calcium channel</keyword>
<keyword evidence="22" id="KW-0966">Cell projection</keyword>
<keyword evidence="21" id="KW-0628">Postsynaptic cell membrane</keyword>
<feature type="transmembrane region" description="Helical" evidence="33">
    <location>
        <begin position="1506"/>
        <end position="1530"/>
    </location>
</feature>
<evidence type="ECO:0000256" key="10">
    <source>
        <dbReference type="ARBA" id="ARBA00022723"/>
    </source>
</evidence>
<feature type="compositionally biased region" description="Low complexity" evidence="32">
    <location>
        <begin position="1811"/>
        <end position="1821"/>
    </location>
</feature>
<evidence type="ECO:0000256" key="4">
    <source>
        <dbReference type="ARBA" id="ARBA00022448"/>
    </source>
</evidence>
<evidence type="ECO:0000256" key="3">
    <source>
        <dbReference type="ARBA" id="ARBA00004484"/>
    </source>
</evidence>
<dbReference type="InterPro" id="IPR031688">
    <property type="entry name" value="CAC1F_C"/>
</dbReference>
<feature type="binding site" evidence="29">
    <location>
        <position position="743"/>
    </location>
    <ligand>
        <name>Ca(2+)</name>
        <dbReference type="ChEBI" id="CHEBI:29108"/>
    </ligand>
</feature>
<dbReference type="Gene3D" id="1.10.287.70">
    <property type="match status" value="4"/>
</dbReference>
<feature type="transmembrane region" description="Helical" evidence="33">
    <location>
        <begin position="388"/>
        <end position="409"/>
    </location>
</feature>
<dbReference type="FunFam" id="1.10.287.70:FF:000007">
    <property type="entry name" value="Voltage-dependent L-type calcium channel subunit alpha"/>
    <property type="match status" value="1"/>
</dbReference>
<keyword evidence="16" id="KW-0770">Synapse</keyword>
<reference evidence="35" key="1">
    <citation type="submission" date="2023-08" db="EMBL/GenBank/DDBJ databases">
        <authorList>
            <person name="Alioto T."/>
            <person name="Alioto T."/>
            <person name="Gomez Garrido J."/>
        </authorList>
    </citation>
    <scope>NUCLEOTIDE SEQUENCE</scope>
</reference>
<feature type="transmembrane region" description="Helical" evidence="33">
    <location>
        <begin position="601"/>
        <end position="624"/>
    </location>
</feature>
<feature type="compositionally biased region" description="Basic and acidic residues" evidence="32">
    <location>
        <begin position="820"/>
        <end position="838"/>
    </location>
</feature>
<comment type="function">
    <text evidence="28">Pore-forming, alpha-1C subunit of the voltage-gated calcium channel that gives rise to L-type calcium currents. Mediates influx of calcium ions into the cytoplasm, and thereby triggers calcium release from the sarcoplasm. Plays an important role in excitation-contraction coupling in the heart. Required for normal heart development and normal regulation of heart rhythm. Required for normal contraction of smooth muscle cells in blood vessels and in the intestine. Essential for normal blood pressure regulation via its role in the contraction of arterial smooth muscle cells. Long-lasting (L-type) calcium channels belong to the 'high-voltage activated' (HVA) group.</text>
</comment>
<keyword evidence="9 33" id="KW-0812">Transmembrane</keyword>
<feature type="region of interest" description="Disordered" evidence="32">
    <location>
        <begin position="1"/>
        <end position="61"/>
    </location>
</feature>
<feature type="compositionally biased region" description="Gly residues" evidence="32">
    <location>
        <begin position="100"/>
        <end position="111"/>
    </location>
</feature>
<dbReference type="PRINTS" id="PR01630">
    <property type="entry name" value="LVDCCALPHA1"/>
</dbReference>
<dbReference type="GO" id="GO:0008016">
    <property type="term" value="P:regulation of heart contraction"/>
    <property type="evidence" value="ECO:0007669"/>
    <property type="project" value="UniProtKB-ARBA"/>
</dbReference>
<dbReference type="GO" id="GO:0005891">
    <property type="term" value="C:voltage-gated calcium channel complex"/>
    <property type="evidence" value="ECO:0007669"/>
    <property type="project" value="InterPro"/>
</dbReference>
<feature type="region of interest" description="Disordered" evidence="32">
    <location>
        <begin position="1784"/>
        <end position="1821"/>
    </location>
</feature>
<keyword evidence="20 30" id="KW-0325">Glycoprotein</keyword>
<organism evidence="35 36">
    <name type="scientific">Xyrichtys novacula</name>
    <name type="common">Pearly razorfish</name>
    <name type="synonym">Hemipteronotus novacula</name>
    <dbReference type="NCBI Taxonomy" id="13765"/>
    <lineage>
        <taxon>Eukaryota</taxon>
        <taxon>Metazoa</taxon>
        <taxon>Chordata</taxon>
        <taxon>Craniata</taxon>
        <taxon>Vertebrata</taxon>
        <taxon>Euteleostomi</taxon>
        <taxon>Actinopterygii</taxon>
        <taxon>Neopterygii</taxon>
        <taxon>Teleostei</taxon>
        <taxon>Neoteleostei</taxon>
        <taxon>Acanthomorphata</taxon>
        <taxon>Eupercaria</taxon>
        <taxon>Labriformes</taxon>
        <taxon>Labridae</taxon>
        <taxon>Xyrichtys</taxon>
    </lineage>
</organism>
<dbReference type="SUPFAM" id="SSF81324">
    <property type="entry name" value="Voltage-gated potassium channels"/>
    <property type="match status" value="4"/>
</dbReference>
<dbReference type="Pfam" id="PF08763">
    <property type="entry name" value="Ca_chan_IQ"/>
    <property type="match status" value="1"/>
</dbReference>
<dbReference type="PRINTS" id="PR01635">
    <property type="entry name" value="LVDCCALPHA1C"/>
</dbReference>
<sequence length="2277" mass="253051">MVNESKNMYIPEDTLENHQGSDYSPPPPLPRPPPPGLTNEHGGTVSHSDHGGGGGGVNHGVGVVGLAPEHIPTPGAALSWQAAIDAARQAKMMGNAASSGGAGLGSGGGGPISTASSTQRKRQHYSSKPKKQTTTTATRPPRALLCLTLKNPIRRACISIVEWKPFEIIILMTIFANCVALAVYIPFPEDDSNATNSNLERVEYLFLIIFTVEAFLKVIAYGLLFHPNAYLRNGWNLLDFIIVVVGLFSAILEQATKGDGATPIGGKAAGFDVKALRAFRVLRPLRLVSGVPSLQVVLNSIIKAMVPLLHIALLVLFVIIIYAIIGLELFMGKMHKTCVYKLIGTTAEEKPAPCAPDGAYGRHCDPNVTECKMGWEGPNDGITNFDNFAFAMLTVFQCITMEGWTDVLYWMQDAMGYELPWVYFVSLVIFGSFFVLNLVLGVLSGEFSKEREKAKARGDFQKLREKQQLEEDLKGYLDWITQAEDIDPENEEEGMDDDKPRNLSMPASENESVNTDNAPGGDVEGETCCTRLANRISKSKFSRYSRRWNRLCRRKCRAAVKSQVFYWLVIFLVFLNTLTIASEHHKQPQWLTDVQDIANKVLLALFTGEMLLKMYSLGLQAYFVSLFNRFDSFVVCGGILETILVETKIMSPLGISVLRCVRLLRIFKITRYWNSLSNLVASLLNSVRSIASLLLLLFLFIIIFSLLGMQLFGGKFNFDETRRSTFDNFPQSLLTVFQILTGEDWNSVMYDGIMAYGGPSFPGMLVCIYFIILFICGNYILLNVFLAIAVDNLADAESLTSAQKEEEEEKERKKLARLASPEKRQENEKPPLEEEKKEKIELKSITSDGETNMATKINMDDYCGDESEEKNPYPANDYIGDDEDDEPEMPVGPRPRPLSDIQLKEKAIPMPEARAFFVFSHTNQFRVLCHKIVNHNIFTNLILFFILLSSISLAAEDPVKNDSFRNQILGYADHVFTGLFTIEIILKMTAYGAFLHKGSFCRNYFNILDLVVVSVSLISSGIQSSAINVVKILRVLRVLRPLRAINRAKGLKHVVQCVFVAIRTIGNIVIVTTLLQFMFACIGVQLFKGKFFGCSDSSKQTEAECRGSYIMYKDGDVGKPERAPRLWENSEFNFDDVLQGMMALFAVSTFEGWPGLLYRAIDSHAEDVGPIYNYRVVISIFFIIYIIIIAFFMMNIFVGFVIVTFQEQGEQEYKNCELDKNQRQCVEYALKARPLRRYIPKNPYQYKVWYVVNSTYFEYLMFTLILLNTICLAMQHHGQTKNFNDAMNILNMLFTGLFTVEMILKLIAFKPRGYFSDPWNVFDFLIVIGSIIDVILSEINPADSSSSSSSSSSSPSSSSHPPAVRPMGLQNSEENARISITFFRLFRVMRLVKLLSRGEGIRTLLWTFIKSFQALPYVALLIVMLFFIYAVIGMQMFGKIALRDHTQINRNNNFQTFPQAVLLLFRCATGEAWQEIMLACSPNRPCEKGSTNENNQANEDCGSQFAIIYFVSFYMLCAFLIINLFVAVIMDNFDYLTRDWSILGPHHLDEFKRIWAEYDPEAKGRIKHLDVVTLLRRIQPPLGFGKLCPHRVACKRLVSMNMPLNSDGTVMFNATLFALVRTALRIKTEGNLEQANEELRAIVKKIWKRTSMKLLDQVVPPAGDDEVTVGKFYATFLIQEYFRKFKKRKEQGLVAKVPPKTALSLQAGLRTLHDIGPEIRRAISGDLTVEEEMDKGLKEPVSAASEDDIFRRTGGLFSNHVNYYNQTDGRGSFPQSFTTQRPLHISQKGSPCEGESPSHEKLMDSTTFTPSSYSSSGSNANINNANNTGMAGVATQGVSRFPSPSISTVDGHTGQPLTPILLPRSAWCFPPKSSDSSDSRLPIIRRGEGSTEETYDETYGDDREYHEDDHSLSSDMLVYHDDTCKQLTPMEGGEEVEDRRGGGGWQSPRRVFLCPTSLGRRSSFHLECLRRQSRPDVSQKTAVPLHLVHHQALAVAGLSPLLRRSHSPTLFSRLCSTPPASPTAQGGDASYQRVPSLRLEGSNSHEKLNTSLPSVNCGPWYSDSNGNSRVPSPSPAPPNQRPPRPVSLTVPSLLGKDSSSLCHGSAGSLVEAVLISEGLGHFAQDPSFIEATKAELADACDMTIEEMEHAANNILNGNTATTAASSTSSTSQHSPNGSLLPFPTTAAAAAAATHRDRAASEGGGEAAGSRGSIHGPSSVEERQELLAGARGQEEEEEEVAGGTEEEGHHRGSLVIAGTRQRNSGLLEDEDMECVTSL</sequence>
<evidence type="ECO:0000256" key="11">
    <source>
        <dbReference type="ARBA" id="ARBA00022737"/>
    </source>
</evidence>
<evidence type="ECO:0000256" key="25">
    <source>
        <dbReference type="ARBA" id="ARBA00024028"/>
    </source>
</evidence>
<dbReference type="PRINTS" id="PR00167">
    <property type="entry name" value="CACHANNEL"/>
</dbReference>
<dbReference type="GO" id="GO:0098703">
    <property type="term" value="P:calcium ion import across plasma membrane"/>
    <property type="evidence" value="ECO:0007669"/>
    <property type="project" value="TreeGrafter"/>
</dbReference>
<evidence type="ECO:0000256" key="22">
    <source>
        <dbReference type="ARBA" id="ARBA00023273"/>
    </source>
</evidence>
<evidence type="ECO:0000256" key="31">
    <source>
        <dbReference type="RuleBase" id="RU003808"/>
    </source>
</evidence>
<keyword evidence="36" id="KW-1185">Reference proteome</keyword>
<keyword evidence="15 33" id="KW-1133">Transmembrane helix</keyword>
<feature type="compositionally biased region" description="Acidic residues" evidence="32">
    <location>
        <begin position="2266"/>
        <end position="2277"/>
    </location>
</feature>
<feature type="transmembrane region" description="Helical" evidence="33">
    <location>
        <begin position="975"/>
        <end position="995"/>
    </location>
</feature>
<evidence type="ECO:0000259" key="34">
    <source>
        <dbReference type="SMART" id="SM01062"/>
    </source>
</evidence>
<comment type="subcellular location">
    <subcellularLocation>
        <location evidence="24">Cell membrane</location>
        <location evidence="24">Sarcolemma</location>
        <location evidence="24">T-tubule</location>
    </subcellularLocation>
    <subcellularLocation>
        <location evidence="2">Cell membrane</location>
        <location evidence="2">Sarcolemma</location>
        <topology evidence="2">Multi-pass membrane protein</topology>
    </subcellularLocation>
    <subcellularLocation>
        <location evidence="1">Cell projection</location>
        <location evidence="1">Dendrite</location>
    </subcellularLocation>
    <subcellularLocation>
        <location evidence="31">Membrane</location>
        <topology evidence="31">Multi-pass membrane protein</topology>
    </subcellularLocation>
    <subcellularLocation>
        <location evidence="3">Perikaryon</location>
    </subcellularLocation>
    <subcellularLocation>
        <location evidence="26">Postsynaptic density membrane</location>
    </subcellularLocation>
</comment>
<feature type="transmembrane region" description="Helical" evidence="33">
    <location>
        <begin position="1053"/>
        <end position="1082"/>
    </location>
</feature>
<dbReference type="Proteomes" id="UP001178508">
    <property type="component" value="Chromosome 4"/>
</dbReference>
<evidence type="ECO:0000256" key="30">
    <source>
        <dbReference type="PIRSR" id="PIRSR602077-3"/>
    </source>
</evidence>
<feature type="transmembrane region" description="Helical" evidence="33">
    <location>
        <begin position="937"/>
        <end position="955"/>
    </location>
</feature>
<dbReference type="FunFam" id="1.20.120.350:FF:000020">
    <property type="entry name" value="Voltage-dependent L-type calcium channel subunit alpha"/>
    <property type="match status" value="1"/>
</dbReference>
<evidence type="ECO:0000256" key="16">
    <source>
        <dbReference type="ARBA" id="ARBA00023018"/>
    </source>
</evidence>
<keyword evidence="7 31" id="KW-0109">Calcium transport</keyword>
<dbReference type="GO" id="GO:0042391">
    <property type="term" value="P:regulation of membrane potential"/>
    <property type="evidence" value="ECO:0007669"/>
    <property type="project" value="UniProtKB-ARBA"/>
</dbReference>
<evidence type="ECO:0000256" key="2">
    <source>
        <dbReference type="ARBA" id="ARBA00004415"/>
    </source>
</evidence>
<dbReference type="InterPro" id="IPR005821">
    <property type="entry name" value="Ion_trans_dom"/>
</dbReference>
<dbReference type="GO" id="GO:0030425">
    <property type="term" value="C:dendrite"/>
    <property type="evidence" value="ECO:0007669"/>
    <property type="project" value="UniProtKB-SubCell"/>
</dbReference>
<feature type="compositionally biased region" description="Basic residues" evidence="32">
    <location>
        <begin position="119"/>
        <end position="131"/>
    </location>
</feature>
<gene>
    <name evidence="35" type="ORF">XNOV1_A017626</name>
</gene>
<evidence type="ECO:0000256" key="5">
    <source>
        <dbReference type="ARBA" id="ARBA00022475"/>
    </source>
</evidence>
<feature type="domain" description="Voltage-dependent calcium channel alpha-1 subunit IQ" evidence="34">
    <location>
        <begin position="1664"/>
        <end position="1698"/>
    </location>
</feature>
<dbReference type="InterPro" id="IPR050599">
    <property type="entry name" value="VDCC_alpha-1_subunit"/>
</dbReference>
<dbReference type="GO" id="GO:0030315">
    <property type="term" value="C:T-tubule"/>
    <property type="evidence" value="ECO:0007669"/>
    <property type="project" value="UniProtKB-SubCell"/>
</dbReference>
<keyword evidence="12 29" id="KW-0106">Calcium</keyword>
<feature type="transmembrane region" description="Helical" evidence="33">
    <location>
        <begin position="421"/>
        <end position="443"/>
    </location>
</feature>